<feature type="domain" description="HD/PDEase" evidence="1">
    <location>
        <begin position="66"/>
        <end position="181"/>
    </location>
</feature>
<reference evidence="2" key="1">
    <citation type="journal article" date="2023" name="IMA Fungus">
        <title>Comparative genomic study of the Penicillium genus elucidates a diverse pangenome and 15 lateral gene transfer events.</title>
        <authorList>
            <person name="Petersen C."/>
            <person name="Sorensen T."/>
            <person name="Nielsen M.R."/>
            <person name="Sondergaard T.E."/>
            <person name="Sorensen J.L."/>
            <person name="Fitzpatrick D.A."/>
            <person name="Frisvad J.C."/>
            <person name="Nielsen K.L."/>
        </authorList>
    </citation>
    <scope>NUCLEOTIDE SEQUENCE</scope>
    <source>
        <strain evidence="2">IBT 17514</strain>
    </source>
</reference>
<evidence type="ECO:0000259" key="1">
    <source>
        <dbReference type="SMART" id="SM00471"/>
    </source>
</evidence>
<proteinExistence type="predicted"/>
<sequence>MASQINTGFFQTLETVSDQKVIIRDKIYGEHIITEPVLTTLLQSPELLRLRGVCQHGVTALLGFGPRVTRYEHSVGAFLLVRKVGASVEEQVAALLHDISHTSLSHVVDFALSKPGEGSYHEFHKPRYLKTSQLPQILTQHGFGDLKALDEELFPLVEMPAPQLCADRIDYSLRDALAFEKLSLERVQQIYEQLKAFPSSSAPNRLFVLDDPQLALDYARAYMAVDRDVWSNLAFADLYLRTGRIIRELVESGRVKVEVLWSLSDDDFWALLRREETPEISREMDRLETEGLPSEENLCLPPGAKIRTIDPDVYLDGSDKPLPLSVILPEWGIERQTYIDSRELTRA</sequence>
<dbReference type="GO" id="GO:0005634">
    <property type="term" value="C:nucleus"/>
    <property type="evidence" value="ECO:0007669"/>
    <property type="project" value="TreeGrafter"/>
</dbReference>
<evidence type="ECO:0000313" key="3">
    <source>
        <dbReference type="Proteomes" id="UP001215712"/>
    </source>
</evidence>
<keyword evidence="3" id="KW-1185">Reference proteome</keyword>
<organism evidence="2 3">
    <name type="scientific">Penicillium malachiteum</name>
    <dbReference type="NCBI Taxonomy" id="1324776"/>
    <lineage>
        <taxon>Eukaryota</taxon>
        <taxon>Fungi</taxon>
        <taxon>Dikarya</taxon>
        <taxon>Ascomycota</taxon>
        <taxon>Pezizomycotina</taxon>
        <taxon>Eurotiomycetes</taxon>
        <taxon>Eurotiomycetidae</taxon>
        <taxon>Eurotiales</taxon>
        <taxon>Aspergillaceae</taxon>
        <taxon>Penicillium</taxon>
    </lineage>
</organism>
<dbReference type="AlphaFoldDB" id="A0AAD6HBH3"/>
<dbReference type="SMART" id="SM00471">
    <property type="entry name" value="HDc"/>
    <property type="match status" value="1"/>
</dbReference>
<accession>A0AAD6HBH3</accession>
<dbReference type="Proteomes" id="UP001215712">
    <property type="component" value="Unassembled WGS sequence"/>
</dbReference>
<dbReference type="InterPro" id="IPR050135">
    <property type="entry name" value="dGTPase-like"/>
</dbReference>
<comment type="caution">
    <text evidence="2">The sequence shown here is derived from an EMBL/GenBank/DDBJ whole genome shotgun (WGS) entry which is preliminary data.</text>
</comment>
<dbReference type="GO" id="GO:0008832">
    <property type="term" value="F:dGTPase activity"/>
    <property type="evidence" value="ECO:0007669"/>
    <property type="project" value="TreeGrafter"/>
</dbReference>
<evidence type="ECO:0000313" key="2">
    <source>
        <dbReference type="EMBL" id="KAJ5703828.1"/>
    </source>
</evidence>
<dbReference type="EMBL" id="JAQJAN010000020">
    <property type="protein sequence ID" value="KAJ5703828.1"/>
    <property type="molecule type" value="Genomic_DNA"/>
</dbReference>
<reference evidence="2" key="2">
    <citation type="submission" date="2023-01" db="EMBL/GenBank/DDBJ databases">
        <authorList>
            <person name="Petersen C."/>
        </authorList>
    </citation>
    <scope>NUCLEOTIDE SEQUENCE</scope>
    <source>
        <strain evidence="2">IBT 17514</strain>
    </source>
</reference>
<gene>
    <name evidence="2" type="ORF">N7493_010966</name>
</gene>
<dbReference type="InterPro" id="IPR003607">
    <property type="entry name" value="HD/PDEase_dom"/>
</dbReference>
<name>A0AAD6HBH3_9EURO</name>
<dbReference type="PANTHER" id="PTHR11373:SF4">
    <property type="entry name" value="DEOXYNUCLEOSIDE TRIPHOSPHATE TRIPHOSPHOHYDROLASE SAMHD1"/>
    <property type="match status" value="1"/>
</dbReference>
<dbReference type="Gene3D" id="1.10.3210.10">
    <property type="entry name" value="Hypothetical protein af1432"/>
    <property type="match status" value="1"/>
</dbReference>
<dbReference type="GO" id="GO:0006203">
    <property type="term" value="P:dGTP catabolic process"/>
    <property type="evidence" value="ECO:0007669"/>
    <property type="project" value="TreeGrafter"/>
</dbReference>
<protein>
    <recommendedName>
        <fullName evidence="1">HD/PDEase domain-containing protein</fullName>
    </recommendedName>
</protein>
<dbReference type="SUPFAM" id="SSF109604">
    <property type="entry name" value="HD-domain/PDEase-like"/>
    <property type="match status" value="1"/>
</dbReference>
<dbReference type="PANTHER" id="PTHR11373">
    <property type="entry name" value="DEOXYNUCLEOSIDE TRIPHOSPHATE TRIPHOSPHOHYDROLASE"/>
    <property type="match status" value="1"/>
</dbReference>